<dbReference type="PANTHER" id="PTHR38434">
    <property type="entry name" value="BLL2549 PROTEIN"/>
    <property type="match status" value="1"/>
</dbReference>
<feature type="transmembrane region" description="Helical" evidence="2">
    <location>
        <begin position="249"/>
        <end position="267"/>
    </location>
</feature>
<dbReference type="Proteomes" id="UP000322267">
    <property type="component" value="Unassembled WGS sequence"/>
</dbReference>
<feature type="transmembrane region" description="Helical" evidence="2">
    <location>
        <begin position="148"/>
        <end position="167"/>
    </location>
</feature>
<dbReference type="OrthoDB" id="1805246at2"/>
<dbReference type="PANTHER" id="PTHR38434:SF1">
    <property type="entry name" value="BLL2549 PROTEIN"/>
    <property type="match status" value="1"/>
</dbReference>
<accession>A0A5D4NWF3</accession>
<feature type="transmembrane region" description="Helical" evidence="2">
    <location>
        <begin position="114"/>
        <end position="136"/>
    </location>
</feature>
<gene>
    <name evidence="3" type="ORF">FZC78_07870</name>
</gene>
<feature type="transmembrane region" description="Helical" evidence="2">
    <location>
        <begin position="91"/>
        <end position="108"/>
    </location>
</feature>
<comment type="caution">
    <text evidence="3">The sequence shown here is derived from an EMBL/GenBank/DDBJ whole genome shotgun (WGS) entry which is preliminary data.</text>
</comment>
<feature type="transmembrane region" description="Helical" evidence="2">
    <location>
        <begin position="325"/>
        <end position="342"/>
    </location>
</feature>
<feature type="transmembrane region" description="Helical" evidence="2">
    <location>
        <begin position="373"/>
        <end position="391"/>
    </location>
</feature>
<feature type="transmembrane region" description="Helical" evidence="2">
    <location>
        <begin position="173"/>
        <end position="193"/>
    </location>
</feature>
<dbReference type="AlphaFoldDB" id="A0A5D4NWF3"/>
<sequence>MESGCNMTLEKKVEELETRVIELERQIDVLKLKTSSHSAASKPFNRIDSKPKIEKQDQKPLIQTEKKAADPVGLKNEDTAVDYEKLIGQVWLPRVFILVLILGVLWGYKAMVDIGLITEPIRILLGYALAGFFVWLGERQVKKGRNALGQILIGGAIPILILSTFAGNVLYGIIPGSLAFIVNVIWVILGIYLSDRHNSQPIAVLSSITGFLVPFLIEGTSTNILLFTGYEVLFFIALLFYAMYKKYQWLYLSSFILLHPALFVYAVTQGGDVEIIALGIIVQHVFLLGMFVTKEIFPVYQRATLFTSFVLTQGWVVMWLDDSDYTLFLVVSTAVYLALSYWQRGADKLRTLLPVATYSLALLLADLLNYEEVGALLVIQGVIALYAGLATKGRIQSLLALLLYFIGLTATITDHIYHVFSYQTAAWLILILSGWGLKFTLQRNQAFYESFLDFKSSMRILFGAVAVLILAFITQLGLAATEGYSSDIQSLIISGLWVLYSIIGVIIGVQREDKKIRLLGIVLIFLTLVKVIFIDIAYISILVRAVLFIALGGVGIALSRFYYKKSE</sequence>
<keyword evidence="2" id="KW-1133">Transmembrane helix</keyword>
<keyword evidence="2" id="KW-0812">Transmembrane</keyword>
<keyword evidence="1" id="KW-0175">Coiled coil</keyword>
<feature type="transmembrane region" description="Helical" evidence="2">
    <location>
        <begin position="349"/>
        <end position="367"/>
    </location>
</feature>
<proteinExistence type="predicted"/>
<evidence type="ECO:0000256" key="1">
    <source>
        <dbReference type="SAM" id="Coils"/>
    </source>
</evidence>
<reference evidence="3 4" key="1">
    <citation type="submission" date="2019-08" db="EMBL/GenBank/DDBJ databases">
        <title>Bacillus genomes from the desert of Cuatro Cienegas, Coahuila.</title>
        <authorList>
            <person name="Olmedo-Alvarez G."/>
        </authorList>
    </citation>
    <scope>NUCLEOTIDE SEQUENCE [LARGE SCALE GENOMIC DNA]</scope>
    <source>
        <strain evidence="3 4">CH34_1T</strain>
    </source>
</reference>
<dbReference type="EMBL" id="VTEI01000003">
    <property type="protein sequence ID" value="TYS17768.1"/>
    <property type="molecule type" value="Genomic_DNA"/>
</dbReference>
<evidence type="ECO:0000313" key="4">
    <source>
        <dbReference type="Proteomes" id="UP000322267"/>
    </source>
</evidence>
<organism evidence="3 4">
    <name type="scientific">Rossellomorea vietnamensis</name>
    <dbReference type="NCBI Taxonomy" id="218284"/>
    <lineage>
        <taxon>Bacteria</taxon>
        <taxon>Bacillati</taxon>
        <taxon>Bacillota</taxon>
        <taxon>Bacilli</taxon>
        <taxon>Bacillales</taxon>
        <taxon>Bacillaceae</taxon>
        <taxon>Rossellomorea</taxon>
    </lineage>
</organism>
<keyword evidence="2" id="KW-0472">Membrane</keyword>
<feature type="transmembrane region" description="Helical" evidence="2">
    <location>
        <begin position="491"/>
        <end position="509"/>
    </location>
</feature>
<evidence type="ECO:0000256" key="2">
    <source>
        <dbReference type="SAM" id="Phobius"/>
    </source>
</evidence>
<name>A0A5D4NWF3_9BACI</name>
<feature type="coiled-coil region" evidence="1">
    <location>
        <begin position="6"/>
        <end position="33"/>
    </location>
</feature>
<feature type="transmembrane region" description="Helical" evidence="2">
    <location>
        <begin position="461"/>
        <end position="479"/>
    </location>
</feature>
<feature type="transmembrane region" description="Helical" evidence="2">
    <location>
        <begin position="200"/>
        <end position="217"/>
    </location>
</feature>
<feature type="transmembrane region" description="Helical" evidence="2">
    <location>
        <begin position="424"/>
        <end position="441"/>
    </location>
</feature>
<feature type="transmembrane region" description="Helical" evidence="2">
    <location>
        <begin position="516"/>
        <end position="539"/>
    </location>
</feature>
<dbReference type="InterPro" id="IPR019286">
    <property type="entry name" value="DUF2339_TM"/>
</dbReference>
<feature type="transmembrane region" description="Helical" evidence="2">
    <location>
        <begin position="545"/>
        <end position="563"/>
    </location>
</feature>
<feature type="transmembrane region" description="Helical" evidence="2">
    <location>
        <begin position="398"/>
        <end position="418"/>
    </location>
</feature>
<protein>
    <submittedName>
        <fullName evidence="3">DUF2339 domain-containing protein</fullName>
    </submittedName>
</protein>
<dbReference type="Pfam" id="PF10101">
    <property type="entry name" value="DUF2339"/>
    <property type="match status" value="1"/>
</dbReference>
<evidence type="ECO:0000313" key="3">
    <source>
        <dbReference type="EMBL" id="TYS17768.1"/>
    </source>
</evidence>
<feature type="transmembrane region" description="Helical" evidence="2">
    <location>
        <begin position="299"/>
        <end position="319"/>
    </location>
</feature>
<feature type="transmembrane region" description="Helical" evidence="2">
    <location>
        <begin position="273"/>
        <end position="292"/>
    </location>
</feature>
<feature type="transmembrane region" description="Helical" evidence="2">
    <location>
        <begin position="223"/>
        <end position="242"/>
    </location>
</feature>